<proteinExistence type="predicted"/>
<gene>
    <name evidence="1" type="ORF">F511_24450</name>
</gene>
<reference evidence="1 2" key="1">
    <citation type="journal article" date="2015" name="Proc. Natl. Acad. Sci. U.S.A.">
        <title>The resurrection genome of Boea hygrometrica: A blueprint for survival of dehydration.</title>
        <authorList>
            <person name="Xiao L."/>
            <person name="Yang G."/>
            <person name="Zhang L."/>
            <person name="Yang X."/>
            <person name="Zhao S."/>
            <person name="Ji Z."/>
            <person name="Zhou Q."/>
            <person name="Hu M."/>
            <person name="Wang Y."/>
            <person name="Chen M."/>
            <person name="Xu Y."/>
            <person name="Jin H."/>
            <person name="Xiao X."/>
            <person name="Hu G."/>
            <person name="Bao F."/>
            <person name="Hu Y."/>
            <person name="Wan P."/>
            <person name="Li L."/>
            <person name="Deng X."/>
            <person name="Kuang T."/>
            <person name="Xiang C."/>
            <person name="Zhu J.K."/>
            <person name="Oliver M.J."/>
            <person name="He Y."/>
        </authorList>
    </citation>
    <scope>NUCLEOTIDE SEQUENCE [LARGE SCALE GENOMIC DNA]</scope>
    <source>
        <strain evidence="2">cv. XS01</strain>
    </source>
</reference>
<accession>A0A2Z7CUJ9</accession>
<name>A0A2Z7CUJ9_9LAMI</name>
<protein>
    <submittedName>
        <fullName evidence="1">Uncharacterized protein</fullName>
    </submittedName>
</protein>
<dbReference type="EMBL" id="KQ993920">
    <property type="protein sequence ID" value="KZV48344.1"/>
    <property type="molecule type" value="Genomic_DNA"/>
</dbReference>
<sequence>MDLKTFHKQFPSKHDDVKLVHRSDQTQPSRTARCALGMNRCTVSETPVRSDLEYTYRFTCLDKLGASDQIVQISTLTLPSAQVVIGCDGQLSSGWSTQLVVVNSAHNGQCSSRRSTQIATNNSLRLETA</sequence>
<dbReference type="Proteomes" id="UP000250235">
    <property type="component" value="Unassembled WGS sequence"/>
</dbReference>
<organism evidence="1 2">
    <name type="scientific">Dorcoceras hygrometricum</name>
    <dbReference type="NCBI Taxonomy" id="472368"/>
    <lineage>
        <taxon>Eukaryota</taxon>
        <taxon>Viridiplantae</taxon>
        <taxon>Streptophyta</taxon>
        <taxon>Embryophyta</taxon>
        <taxon>Tracheophyta</taxon>
        <taxon>Spermatophyta</taxon>
        <taxon>Magnoliopsida</taxon>
        <taxon>eudicotyledons</taxon>
        <taxon>Gunneridae</taxon>
        <taxon>Pentapetalae</taxon>
        <taxon>asterids</taxon>
        <taxon>lamiids</taxon>
        <taxon>Lamiales</taxon>
        <taxon>Gesneriaceae</taxon>
        <taxon>Didymocarpoideae</taxon>
        <taxon>Trichosporeae</taxon>
        <taxon>Loxocarpinae</taxon>
        <taxon>Dorcoceras</taxon>
    </lineage>
</organism>
<evidence type="ECO:0000313" key="2">
    <source>
        <dbReference type="Proteomes" id="UP000250235"/>
    </source>
</evidence>
<keyword evidence="2" id="KW-1185">Reference proteome</keyword>
<dbReference type="AlphaFoldDB" id="A0A2Z7CUJ9"/>
<evidence type="ECO:0000313" key="1">
    <source>
        <dbReference type="EMBL" id="KZV48344.1"/>
    </source>
</evidence>